<evidence type="ECO:0000313" key="3">
    <source>
        <dbReference type="Proteomes" id="UP000243588"/>
    </source>
</evidence>
<name>A0A1G8BEJ9_9FLAO</name>
<gene>
    <name evidence="2" type="ORF">SAMN05421818_1026</name>
</gene>
<sequence>MGERLKHILLGFLCGAIVTVIGTELYLRLFTNYDLFVDFDFIRRAGMFGRVTAIGSLLNLLLFTFFINRKLDFLARGCILAVIILTVVTYLL</sequence>
<feature type="transmembrane region" description="Helical" evidence="1">
    <location>
        <begin position="7"/>
        <end position="27"/>
    </location>
</feature>
<keyword evidence="1" id="KW-0472">Membrane</keyword>
<keyword evidence="1" id="KW-1133">Transmembrane helix</keyword>
<evidence type="ECO:0000313" key="2">
    <source>
        <dbReference type="EMBL" id="SDH31010.1"/>
    </source>
</evidence>
<protein>
    <submittedName>
        <fullName evidence="2">Uncharacterized protein</fullName>
    </submittedName>
</protein>
<dbReference type="EMBL" id="FNDQ01000002">
    <property type="protein sequence ID" value="SDH31010.1"/>
    <property type="molecule type" value="Genomic_DNA"/>
</dbReference>
<keyword evidence="1" id="KW-0812">Transmembrane</keyword>
<feature type="transmembrane region" description="Helical" evidence="1">
    <location>
        <begin position="73"/>
        <end position="91"/>
    </location>
</feature>
<organism evidence="2 3">
    <name type="scientific">Myroides phaeus</name>
    <dbReference type="NCBI Taxonomy" id="702745"/>
    <lineage>
        <taxon>Bacteria</taxon>
        <taxon>Pseudomonadati</taxon>
        <taxon>Bacteroidota</taxon>
        <taxon>Flavobacteriia</taxon>
        <taxon>Flavobacteriales</taxon>
        <taxon>Flavobacteriaceae</taxon>
        <taxon>Myroides</taxon>
    </lineage>
</organism>
<keyword evidence="3" id="KW-1185">Reference proteome</keyword>
<dbReference type="OrthoDB" id="1362378at2"/>
<proteinExistence type="predicted"/>
<evidence type="ECO:0000256" key="1">
    <source>
        <dbReference type="SAM" id="Phobius"/>
    </source>
</evidence>
<reference evidence="3" key="1">
    <citation type="submission" date="2016-10" db="EMBL/GenBank/DDBJ databases">
        <authorList>
            <person name="Varghese N."/>
            <person name="Submissions S."/>
        </authorList>
    </citation>
    <scope>NUCLEOTIDE SEQUENCE [LARGE SCALE GENOMIC DNA]</scope>
    <source>
        <strain evidence="3">DSM 23313</strain>
    </source>
</reference>
<feature type="transmembrane region" description="Helical" evidence="1">
    <location>
        <begin position="47"/>
        <end position="66"/>
    </location>
</feature>
<dbReference type="STRING" id="702745.SAMN05421818_1026"/>
<dbReference type="Proteomes" id="UP000243588">
    <property type="component" value="Unassembled WGS sequence"/>
</dbReference>
<accession>A0A1G8BEJ9</accession>
<dbReference type="AlphaFoldDB" id="A0A1G8BEJ9"/>